<protein>
    <recommendedName>
        <fullName evidence="1">Glucosamine 6-phosphate N-acetyltransferase</fullName>
        <ecNumber evidence="1">2.3.1.4</ecNumber>
    </recommendedName>
</protein>
<dbReference type="Gene3D" id="3.40.630.30">
    <property type="match status" value="1"/>
</dbReference>
<dbReference type="EMBL" id="MCGO01000016">
    <property type="protein sequence ID" value="ORY46488.1"/>
    <property type="molecule type" value="Genomic_DNA"/>
</dbReference>
<keyword evidence="1" id="KW-0808">Transferase</keyword>
<dbReference type="EC" id="2.3.1.4" evidence="1"/>
<evidence type="ECO:0000313" key="3">
    <source>
        <dbReference type="EMBL" id="ORY46488.1"/>
    </source>
</evidence>
<keyword evidence="4" id="KW-1185">Reference proteome</keyword>
<dbReference type="GO" id="GO:0006048">
    <property type="term" value="P:UDP-N-acetylglucosamine biosynthetic process"/>
    <property type="evidence" value="ECO:0007669"/>
    <property type="project" value="UniProtKB-UniRule"/>
</dbReference>
<sequence>MALFSDSLISPEVAKQIKEGYTIRPLHGGDYEKGFLDTLGSLTSVGPVSKQQFTERFNYIKARNDTYFTIVVEDLKSGKIIGAGSIIVERKFVGHIEDIVTAESARGLNLGLDCAEKNVPFYNKCGFVQKEVEMAWYIPENETIKAKL</sequence>
<proteinExistence type="inferred from homology"/>
<dbReference type="AlphaFoldDB" id="A0A1Y2CHG6"/>
<dbReference type="STRING" id="329046.A0A1Y2CHG6"/>
<keyword evidence="1" id="KW-0012">Acyltransferase</keyword>
<dbReference type="OrthoDB" id="10039976at2759"/>
<comment type="catalytic activity">
    <reaction evidence="1">
        <text>D-glucosamine 6-phosphate + acetyl-CoA = N-acetyl-D-glucosamine 6-phosphate + CoA + H(+)</text>
        <dbReference type="Rhea" id="RHEA:10292"/>
        <dbReference type="ChEBI" id="CHEBI:15378"/>
        <dbReference type="ChEBI" id="CHEBI:57287"/>
        <dbReference type="ChEBI" id="CHEBI:57288"/>
        <dbReference type="ChEBI" id="CHEBI:57513"/>
        <dbReference type="ChEBI" id="CHEBI:58725"/>
        <dbReference type="EC" id="2.3.1.4"/>
    </reaction>
</comment>
<comment type="pathway">
    <text evidence="1">Nucleotide-sugar biosynthesis; UDP-N-acetyl-alpha-D-glucosamine biosynthesis; N-acetyl-alpha-D-glucosamine 1-phosphate from alpha-D-glucosamine 6-phosphate (route I): step 1/2.</text>
</comment>
<evidence type="ECO:0000259" key="2">
    <source>
        <dbReference type="Pfam" id="PF00583"/>
    </source>
</evidence>
<comment type="similarity">
    <text evidence="1">Belongs to the acetyltransferase family. GNA1 subfamily.</text>
</comment>
<evidence type="ECO:0000256" key="1">
    <source>
        <dbReference type="RuleBase" id="RU365086"/>
    </source>
</evidence>
<dbReference type="UniPathway" id="UPA00113">
    <property type="reaction ID" value="UER00529"/>
</dbReference>
<dbReference type="PANTHER" id="PTHR13355:SF11">
    <property type="entry name" value="GLUCOSAMINE 6-PHOSPHATE N-ACETYLTRANSFERASE"/>
    <property type="match status" value="1"/>
</dbReference>
<comment type="caution">
    <text evidence="3">The sequence shown here is derived from an EMBL/GenBank/DDBJ whole genome shotgun (WGS) entry which is preliminary data.</text>
</comment>
<dbReference type="InterPro" id="IPR016181">
    <property type="entry name" value="Acyl_CoA_acyltransferase"/>
</dbReference>
<dbReference type="Proteomes" id="UP000193642">
    <property type="component" value="Unassembled WGS sequence"/>
</dbReference>
<dbReference type="GO" id="GO:0004343">
    <property type="term" value="F:glucosamine 6-phosphate N-acetyltransferase activity"/>
    <property type="evidence" value="ECO:0007669"/>
    <property type="project" value="UniProtKB-UniRule"/>
</dbReference>
<dbReference type="InterPro" id="IPR039143">
    <property type="entry name" value="GNPNAT1-like"/>
</dbReference>
<dbReference type="PANTHER" id="PTHR13355">
    <property type="entry name" value="GLUCOSAMINE 6-PHOSPHATE N-ACETYLTRANSFERASE"/>
    <property type="match status" value="1"/>
</dbReference>
<dbReference type="InterPro" id="IPR000182">
    <property type="entry name" value="GNAT_dom"/>
</dbReference>
<reference evidence="3 4" key="1">
    <citation type="submission" date="2016-07" db="EMBL/GenBank/DDBJ databases">
        <title>Pervasive Adenine N6-methylation of Active Genes in Fungi.</title>
        <authorList>
            <consortium name="DOE Joint Genome Institute"/>
            <person name="Mondo S.J."/>
            <person name="Dannebaum R.O."/>
            <person name="Kuo R.C."/>
            <person name="Labutti K."/>
            <person name="Haridas S."/>
            <person name="Kuo A."/>
            <person name="Salamov A."/>
            <person name="Ahrendt S.R."/>
            <person name="Lipzen A."/>
            <person name="Sullivan W."/>
            <person name="Andreopoulos W.B."/>
            <person name="Clum A."/>
            <person name="Lindquist E."/>
            <person name="Daum C."/>
            <person name="Ramamoorthy G.K."/>
            <person name="Gryganskyi A."/>
            <person name="Culley D."/>
            <person name="Magnuson J.K."/>
            <person name="James T.Y."/>
            <person name="O'Malley M.A."/>
            <person name="Stajich J.E."/>
            <person name="Spatafora J.W."/>
            <person name="Visel A."/>
            <person name="Grigoriev I.V."/>
        </authorList>
    </citation>
    <scope>NUCLEOTIDE SEQUENCE [LARGE SCALE GENOMIC DNA]</scope>
    <source>
        <strain evidence="3 4">JEL800</strain>
    </source>
</reference>
<name>A0A1Y2CHG6_9FUNG</name>
<organism evidence="3 4">
    <name type="scientific">Rhizoclosmatium globosum</name>
    <dbReference type="NCBI Taxonomy" id="329046"/>
    <lineage>
        <taxon>Eukaryota</taxon>
        <taxon>Fungi</taxon>
        <taxon>Fungi incertae sedis</taxon>
        <taxon>Chytridiomycota</taxon>
        <taxon>Chytridiomycota incertae sedis</taxon>
        <taxon>Chytridiomycetes</taxon>
        <taxon>Chytridiales</taxon>
        <taxon>Chytriomycetaceae</taxon>
        <taxon>Rhizoclosmatium</taxon>
    </lineage>
</organism>
<dbReference type="SUPFAM" id="SSF55729">
    <property type="entry name" value="Acyl-CoA N-acyltransferases (Nat)"/>
    <property type="match status" value="1"/>
</dbReference>
<evidence type="ECO:0000313" key="4">
    <source>
        <dbReference type="Proteomes" id="UP000193642"/>
    </source>
</evidence>
<dbReference type="Pfam" id="PF00583">
    <property type="entry name" value="Acetyltransf_1"/>
    <property type="match status" value="1"/>
</dbReference>
<accession>A0A1Y2CHG6</accession>
<feature type="domain" description="N-acetyltransferase" evidence="2">
    <location>
        <begin position="49"/>
        <end position="111"/>
    </location>
</feature>
<gene>
    <name evidence="3" type="ORF">BCR33DRAFT_715554</name>
</gene>